<keyword evidence="1" id="KW-0677">Repeat</keyword>
<dbReference type="STRING" id="7209.A0A1I7VY25"/>
<gene>
    <name evidence="6" type="primary">LOAG_01682</name>
</gene>
<dbReference type="AlphaFoldDB" id="A0A1I7VY25"/>
<evidence type="ECO:0000256" key="1">
    <source>
        <dbReference type="ARBA" id="ARBA00022737"/>
    </source>
</evidence>
<name>A0A1I7VY25_LOALO</name>
<keyword evidence="2" id="KW-1015">Disulfide bond</keyword>
<dbReference type="SUPFAM" id="SSF49854">
    <property type="entry name" value="Spermadhesin, CUB domain"/>
    <property type="match status" value="2"/>
</dbReference>
<evidence type="ECO:0000259" key="4">
    <source>
        <dbReference type="PROSITE" id="PS01180"/>
    </source>
</evidence>
<reference evidence="5" key="1">
    <citation type="submission" date="2012-04" db="EMBL/GenBank/DDBJ databases">
        <title>The Genome Sequence of Loa loa.</title>
        <authorList>
            <consortium name="The Broad Institute Genome Sequencing Platform"/>
            <consortium name="Broad Institute Genome Sequencing Center for Infectious Disease"/>
            <person name="Nutman T.B."/>
            <person name="Fink D.L."/>
            <person name="Russ C."/>
            <person name="Young S."/>
            <person name="Zeng Q."/>
            <person name="Gargeya S."/>
            <person name="Alvarado L."/>
            <person name="Berlin A."/>
            <person name="Chapman S.B."/>
            <person name="Chen Z."/>
            <person name="Freedman E."/>
            <person name="Gellesch M."/>
            <person name="Goldberg J."/>
            <person name="Griggs A."/>
            <person name="Gujja S."/>
            <person name="Heilman E.R."/>
            <person name="Heiman D."/>
            <person name="Howarth C."/>
            <person name="Mehta T."/>
            <person name="Neiman D."/>
            <person name="Pearson M."/>
            <person name="Roberts A."/>
            <person name="Saif S."/>
            <person name="Shea T."/>
            <person name="Shenoy N."/>
            <person name="Sisk P."/>
            <person name="Stolte C."/>
            <person name="Sykes S."/>
            <person name="White J."/>
            <person name="Yandava C."/>
            <person name="Haas B."/>
            <person name="Henn M.R."/>
            <person name="Nusbaum C."/>
            <person name="Birren B."/>
        </authorList>
    </citation>
    <scope>NUCLEOTIDE SEQUENCE [LARGE SCALE GENOMIC DNA]</scope>
</reference>
<dbReference type="Gene3D" id="2.60.120.290">
    <property type="entry name" value="Spermadhesin, CUB domain"/>
    <property type="match status" value="2"/>
</dbReference>
<evidence type="ECO:0000256" key="2">
    <source>
        <dbReference type="ARBA" id="ARBA00023157"/>
    </source>
</evidence>
<dbReference type="CDD" id="cd00041">
    <property type="entry name" value="CUB"/>
    <property type="match status" value="2"/>
</dbReference>
<feature type="domain" description="CUB" evidence="4">
    <location>
        <begin position="70"/>
        <end position="203"/>
    </location>
</feature>
<dbReference type="InterPro" id="IPR000859">
    <property type="entry name" value="CUB_dom"/>
</dbReference>
<dbReference type="Proteomes" id="UP000095285">
    <property type="component" value="Unassembled WGS sequence"/>
</dbReference>
<keyword evidence="5" id="KW-1185">Reference proteome</keyword>
<accession>A0A1I7VY25</accession>
<dbReference type="PROSITE" id="PS01180">
    <property type="entry name" value="CUB"/>
    <property type="match status" value="2"/>
</dbReference>
<dbReference type="InterPro" id="IPR035914">
    <property type="entry name" value="Sperma_CUB_dom_sf"/>
</dbReference>
<dbReference type="eggNOG" id="KOG4292">
    <property type="taxonomic scope" value="Eukaryota"/>
</dbReference>
<comment type="caution">
    <text evidence="3">Lacks conserved residue(s) required for the propagation of feature annotation.</text>
</comment>
<dbReference type="InParanoid" id="A0A1I7VY25"/>
<dbReference type="PANTHER" id="PTHR24251">
    <property type="entry name" value="OVOCHYMASE-RELATED"/>
    <property type="match status" value="1"/>
</dbReference>
<proteinExistence type="predicted"/>
<dbReference type="OrthoDB" id="6369184at2759"/>
<evidence type="ECO:0000313" key="5">
    <source>
        <dbReference type="Proteomes" id="UP000095285"/>
    </source>
</evidence>
<evidence type="ECO:0000256" key="3">
    <source>
        <dbReference type="PROSITE-ProRule" id="PRU00059"/>
    </source>
</evidence>
<feature type="domain" description="CUB" evidence="4">
    <location>
        <begin position="218"/>
        <end position="328"/>
    </location>
</feature>
<sequence length="349" mass="40395">MRAEILKIDSYQTMQIIQVYGSCLIHYLANIGLTCILSSSRLAVYRIPFLIWHLYLSFLPRLTNTSLASCRCVQFNSTGIFQSPDFPKAPLSLSSSVLSPSSVILQHQFLCLLYKFIAPDGYIIELTFDYFHLSPRTDRCNDYLRLFDGTPDGLIDERTAYNGEFCAREIEVGQTFYSHTRYLIFHVQLSGTSKGFHGTYSLIPKGRFLSNAIEIHPCNFHVDALVGNIFSPNYPYFYPTNTNCTYYLAPRQGFSLMISLEYVNLRRYACHEDFIDIYQMHPKVHLEKLCYDSVPPYQIRTKRGYIIEFYSGNNDIVRQKFMKFYFARFLRIGISIQSSGNLTMIAEKD</sequence>
<protein>
    <submittedName>
        <fullName evidence="6">CUB domain-containing protein</fullName>
    </submittedName>
</protein>
<dbReference type="WBParaSite" id="EN70_7536">
    <property type="protein sequence ID" value="EN70_7536"/>
    <property type="gene ID" value="EN70_7536"/>
</dbReference>
<dbReference type="Pfam" id="PF00431">
    <property type="entry name" value="CUB"/>
    <property type="match status" value="1"/>
</dbReference>
<organism evidence="5 6">
    <name type="scientific">Loa loa</name>
    <name type="common">Eye worm</name>
    <name type="synonym">Filaria loa</name>
    <dbReference type="NCBI Taxonomy" id="7209"/>
    <lineage>
        <taxon>Eukaryota</taxon>
        <taxon>Metazoa</taxon>
        <taxon>Ecdysozoa</taxon>
        <taxon>Nematoda</taxon>
        <taxon>Chromadorea</taxon>
        <taxon>Rhabditida</taxon>
        <taxon>Spirurina</taxon>
        <taxon>Spiruromorpha</taxon>
        <taxon>Filarioidea</taxon>
        <taxon>Onchocercidae</taxon>
        <taxon>Loa</taxon>
    </lineage>
</organism>
<reference evidence="6" key="2">
    <citation type="submission" date="2016-11" db="UniProtKB">
        <authorList>
            <consortium name="WormBaseParasite"/>
        </authorList>
    </citation>
    <scope>IDENTIFICATION</scope>
</reference>
<dbReference type="SMART" id="SM00042">
    <property type="entry name" value="CUB"/>
    <property type="match status" value="2"/>
</dbReference>
<evidence type="ECO:0000313" key="6">
    <source>
        <dbReference type="WBParaSite" id="EN70_7536"/>
    </source>
</evidence>